<name>A0ABW2NIM1_9BACL</name>
<gene>
    <name evidence="2" type="ORF">ACFQQH_11775</name>
</gene>
<feature type="compositionally biased region" description="Basic and acidic residues" evidence="1">
    <location>
        <begin position="15"/>
        <end position="38"/>
    </location>
</feature>
<feature type="compositionally biased region" description="Polar residues" evidence="1">
    <location>
        <begin position="67"/>
        <end position="76"/>
    </location>
</feature>
<feature type="compositionally biased region" description="Polar residues" evidence="1">
    <location>
        <begin position="40"/>
        <end position="53"/>
    </location>
</feature>
<feature type="region of interest" description="Disordered" evidence="1">
    <location>
        <begin position="15"/>
        <end position="185"/>
    </location>
</feature>
<evidence type="ECO:0000313" key="3">
    <source>
        <dbReference type="Proteomes" id="UP001596483"/>
    </source>
</evidence>
<protein>
    <submittedName>
        <fullName evidence="2">Uncharacterized protein</fullName>
    </submittedName>
</protein>
<organism evidence="2 3">
    <name type="scientific">Bhargavaea changchunensis</name>
    <dbReference type="NCBI Taxonomy" id="2134037"/>
    <lineage>
        <taxon>Bacteria</taxon>
        <taxon>Bacillati</taxon>
        <taxon>Bacillota</taxon>
        <taxon>Bacilli</taxon>
        <taxon>Bacillales</taxon>
        <taxon>Caryophanaceae</taxon>
        <taxon>Bhargavaea</taxon>
    </lineage>
</organism>
<accession>A0ABW2NIM1</accession>
<feature type="compositionally biased region" description="Polar residues" evidence="1">
    <location>
        <begin position="84"/>
        <end position="109"/>
    </location>
</feature>
<proteinExistence type="predicted"/>
<dbReference type="RefSeq" id="WP_157293996.1">
    <property type="nucleotide sequence ID" value="NZ_JBHTCT010000033.1"/>
</dbReference>
<evidence type="ECO:0000256" key="1">
    <source>
        <dbReference type="SAM" id="MobiDB-lite"/>
    </source>
</evidence>
<reference evidence="3" key="1">
    <citation type="journal article" date="2019" name="Int. J. Syst. Evol. Microbiol.">
        <title>The Global Catalogue of Microorganisms (GCM) 10K type strain sequencing project: providing services to taxonomists for standard genome sequencing and annotation.</title>
        <authorList>
            <consortium name="The Broad Institute Genomics Platform"/>
            <consortium name="The Broad Institute Genome Sequencing Center for Infectious Disease"/>
            <person name="Wu L."/>
            <person name="Ma J."/>
        </authorList>
    </citation>
    <scope>NUCLEOTIDE SEQUENCE [LARGE SCALE GENOMIC DNA]</scope>
    <source>
        <strain evidence="3">JCM 4738</strain>
    </source>
</reference>
<dbReference type="EMBL" id="JBHTCT010000033">
    <property type="protein sequence ID" value="MFC7365795.1"/>
    <property type="molecule type" value="Genomic_DNA"/>
</dbReference>
<sequence>MGQDNQEFINKAKNSLEELAGKTKEIFGDVKDRNEARMGESTSSKDSGSNEWSSQDRKHAAGEFEYQTRNQYQNGVQLDAVPDLSSQSTGDQEYTQDQTSRYSEQQPVSDFTELGAVGGEAAVEEVTEGSRADYGTEAVYGDPTGRYDGSEGNLLSEEERLTRYDEQEPLDDFFDDLEGPGQPRL</sequence>
<evidence type="ECO:0000313" key="2">
    <source>
        <dbReference type="EMBL" id="MFC7365795.1"/>
    </source>
</evidence>
<keyword evidence="3" id="KW-1185">Reference proteome</keyword>
<dbReference type="Proteomes" id="UP001596483">
    <property type="component" value="Unassembled WGS sequence"/>
</dbReference>
<comment type="caution">
    <text evidence="2">The sequence shown here is derived from an EMBL/GenBank/DDBJ whole genome shotgun (WGS) entry which is preliminary data.</text>
</comment>
<feature type="compositionally biased region" description="Basic and acidic residues" evidence="1">
    <location>
        <begin position="157"/>
        <end position="166"/>
    </location>
</feature>
<feature type="compositionally biased region" description="Acidic residues" evidence="1">
    <location>
        <begin position="167"/>
        <end position="178"/>
    </location>
</feature>